<dbReference type="Pfam" id="PF08042">
    <property type="entry name" value="PqqA"/>
    <property type="match status" value="1"/>
</dbReference>
<evidence type="ECO:0000256" key="2">
    <source>
        <dbReference type="ARBA" id="ARBA00009325"/>
    </source>
</evidence>
<comment type="pathway">
    <text evidence="1">Cofactor biosynthesis; pyrroloquinoline quinone biosynthesis.</text>
</comment>
<dbReference type="EMBL" id="LAHD01000059">
    <property type="protein sequence ID" value="PHK02108.1"/>
    <property type="molecule type" value="Genomic_DNA"/>
</dbReference>
<comment type="similarity">
    <text evidence="2">Belongs to the PqqA family.</text>
</comment>
<dbReference type="RefSeq" id="WP_099066798.1">
    <property type="nucleotide sequence ID" value="NZ_LAHD01000059.1"/>
</dbReference>
<comment type="caution">
    <text evidence="5">The sequence shown here is derived from an EMBL/GenBank/DDBJ whole genome shotgun (WGS) entry which is preliminary data.</text>
</comment>
<organism evidence="5 6">
    <name type="scientific">Nostoc linckia z8</name>
    <dbReference type="NCBI Taxonomy" id="1628746"/>
    <lineage>
        <taxon>Bacteria</taxon>
        <taxon>Bacillati</taxon>
        <taxon>Cyanobacteriota</taxon>
        <taxon>Cyanophyceae</taxon>
        <taxon>Nostocales</taxon>
        <taxon>Nostocaceae</taxon>
        <taxon>Nostoc</taxon>
    </lineage>
</organism>
<evidence type="ECO:0000256" key="4">
    <source>
        <dbReference type="SAM" id="MobiDB-lite"/>
    </source>
</evidence>
<dbReference type="GeneID" id="57093600"/>
<dbReference type="Proteomes" id="UP000222310">
    <property type="component" value="Unassembled WGS sequence"/>
</dbReference>
<evidence type="ECO:0000256" key="1">
    <source>
        <dbReference type="ARBA" id="ARBA00004886"/>
    </source>
</evidence>
<dbReference type="GO" id="GO:0018189">
    <property type="term" value="P:pyrroloquinoline quinone biosynthetic process"/>
    <property type="evidence" value="ECO:0007669"/>
    <property type="project" value="InterPro"/>
</dbReference>
<dbReference type="InterPro" id="IPR011725">
    <property type="entry name" value="PQQ_synth_PqqA"/>
</dbReference>
<name>A0A9Q5ZAB2_NOSLI</name>
<evidence type="ECO:0000313" key="5">
    <source>
        <dbReference type="EMBL" id="PHK02108.1"/>
    </source>
</evidence>
<proteinExistence type="inferred from homology"/>
<gene>
    <name evidence="5" type="ORF">VF08_19705</name>
</gene>
<feature type="compositionally biased region" description="Polar residues" evidence="4">
    <location>
        <begin position="12"/>
        <end position="30"/>
    </location>
</feature>
<sequence length="63" mass="7294">MIREINDRSMQEQDNNGSQLSEDVSTRTSFLPPNIKSAIDWEKPDFDELDLCMEITTYILNGQ</sequence>
<dbReference type="AlphaFoldDB" id="A0A9Q5ZAB2"/>
<evidence type="ECO:0000256" key="3">
    <source>
        <dbReference type="ARBA" id="ARBA00015086"/>
    </source>
</evidence>
<accession>A0A9Q5ZAB2</accession>
<dbReference type="NCBIfam" id="TIGR02107">
    <property type="entry name" value="PQQ_syn_pqqA"/>
    <property type="match status" value="1"/>
</dbReference>
<feature type="compositionally biased region" description="Basic and acidic residues" evidence="4">
    <location>
        <begin position="1"/>
        <end position="11"/>
    </location>
</feature>
<feature type="region of interest" description="Disordered" evidence="4">
    <location>
        <begin position="1"/>
        <end position="30"/>
    </location>
</feature>
<evidence type="ECO:0000313" key="6">
    <source>
        <dbReference type="Proteomes" id="UP000222310"/>
    </source>
</evidence>
<reference evidence="5 6" key="1">
    <citation type="submission" date="2015-02" db="EMBL/GenBank/DDBJ databases">
        <title>Nostoc linckia genome annotation.</title>
        <authorList>
            <person name="Zhou Z."/>
        </authorList>
    </citation>
    <scope>NUCLEOTIDE SEQUENCE [LARGE SCALE GENOMIC DNA]</scope>
    <source>
        <strain evidence="6">z8</strain>
    </source>
</reference>
<protein>
    <recommendedName>
        <fullName evidence="3">Coenzyme PQQ synthesis protein A</fullName>
    </recommendedName>
</protein>